<dbReference type="AlphaFoldDB" id="A0A2T5FVJ7"/>
<protein>
    <submittedName>
        <fullName evidence="1">Uncharacterized protein</fullName>
    </submittedName>
</protein>
<name>A0A2T5FVJ7_9SPHN</name>
<dbReference type="RefSeq" id="WP_107968158.1">
    <property type="nucleotide sequence ID" value="NZ_NWBU01000010.1"/>
</dbReference>
<gene>
    <name evidence="1" type="ORF">CLG96_11535</name>
</gene>
<organism evidence="1 2">
    <name type="scientific">Sphingomonas oleivorans</name>
    <dbReference type="NCBI Taxonomy" id="1735121"/>
    <lineage>
        <taxon>Bacteria</taxon>
        <taxon>Pseudomonadati</taxon>
        <taxon>Pseudomonadota</taxon>
        <taxon>Alphaproteobacteria</taxon>
        <taxon>Sphingomonadales</taxon>
        <taxon>Sphingomonadaceae</taxon>
        <taxon>Sphingomonas</taxon>
    </lineage>
</organism>
<dbReference type="OrthoDB" id="9781031at2"/>
<evidence type="ECO:0000313" key="2">
    <source>
        <dbReference type="Proteomes" id="UP000244162"/>
    </source>
</evidence>
<keyword evidence="2" id="KW-1185">Reference proteome</keyword>
<proteinExistence type="predicted"/>
<reference evidence="1 2" key="1">
    <citation type="submission" date="2017-09" db="EMBL/GenBank/DDBJ databases">
        <title>Sphingomonas panjinensis sp.nov., isolated from oil-contaminated soil.</title>
        <authorList>
            <person name="Wang L."/>
            <person name="Chen L."/>
        </authorList>
    </citation>
    <scope>NUCLEOTIDE SEQUENCE [LARGE SCALE GENOMIC DNA]</scope>
    <source>
        <strain evidence="1 2">FW-11</strain>
    </source>
</reference>
<dbReference type="EMBL" id="NWBU01000010">
    <property type="protein sequence ID" value="PTQ09804.1"/>
    <property type="molecule type" value="Genomic_DNA"/>
</dbReference>
<accession>A0A2T5FVJ7</accession>
<dbReference type="Proteomes" id="UP000244162">
    <property type="component" value="Unassembled WGS sequence"/>
</dbReference>
<comment type="caution">
    <text evidence="1">The sequence shown here is derived from an EMBL/GenBank/DDBJ whole genome shotgun (WGS) entry which is preliminary data.</text>
</comment>
<sequence>MLEDVFGTPPADRFRRSSDERGGAYSILIGVAANHCFQTGQTVRIADLVNGLTPPIAAPMPSRSTPIPMPRRV</sequence>
<evidence type="ECO:0000313" key="1">
    <source>
        <dbReference type="EMBL" id="PTQ09804.1"/>
    </source>
</evidence>